<evidence type="ECO:0000313" key="2">
    <source>
        <dbReference type="Proteomes" id="UP000635665"/>
    </source>
</evidence>
<organism evidence="1 2">
    <name type="scientific">Salegentibacter maritimus</name>
    <dbReference type="NCBI Taxonomy" id="2794347"/>
    <lineage>
        <taxon>Bacteria</taxon>
        <taxon>Pseudomonadati</taxon>
        <taxon>Bacteroidota</taxon>
        <taxon>Flavobacteriia</taxon>
        <taxon>Flavobacteriales</taxon>
        <taxon>Flavobacteriaceae</taxon>
        <taxon>Salegentibacter</taxon>
    </lineage>
</organism>
<keyword evidence="2" id="KW-1185">Reference proteome</keyword>
<protein>
    <submittedName>
        <fullName evidence="1">Uncharacterized protein</fullName>
    </submittedName>
</protein>
<reference evidence="1 2" key="1">
    <citation type="submission" date="2020-12" db="EMBL/GenBank/DDBJ databases">
        <title>Salegentibacter orientalis sp. nov., isolated from costal sediment.</title>
        <authorList>
            <person name="Lian F.-B."/>
        </authorList>
    </citation>
    <scope>NUCLEOTIDE SEQUENCE [LARGE SCALE GENOMIC DNA]</scope>
    <source>
        <strain evidence="1 2">F60176</strain>
    </source>
</reference>
<proteinExistence type="predicted"/>
<comment type="caution">
    <text evidence="1">The sequence shown here is derived from an EMBL/GenBank/DDBJ whole genome shotgun (WGS) entry which is preliminary data.</text>
</comment>
<name>A0ABS0TKA5_9FLAO</name>
<sequence>MQILQLYMYLLLQDDVSPNRNEIQIYHQPRVFFHVPTNSIFGSPGVVSFFVIKSKTGSLLKSKGLESGNRIGEGPNVNFEKWTKSRAW</sequence>
<evidence type="ECO:0000313" key="1">
    <source>
        <dbReference type="EMBL" id="MBI6121463.1"/>
    </source>
</evidence>
<gene>
    <name evidence="1" type="ORF">I6U50_15700</name>
</gene>
<dbReference type="Proteomes" id="UP000635665">
    <property type="component" value="Unassembled WGS sequence"/>
</dbReference>
<accession>A0ABS0TKA5</accession>
<dbReference type="RefSeq" id="WP_198639548.1">
    <property type="nucleotide sequence ID" value="NZ_JAEHNY010000022.1"/>
</dbReference>
<dbReference type="EMBL" id="JAEHNY010000022">
    <property type="protein sequence ID" value="MBI6121463.1"/>
    <property type="molecule type" value="Genomic_DNA"/>
</dbReference>